<dbReference type="GO" id="GO:0047475">
    <property type="term" value="F:phenylacetate-CoA ligase activity"/>
    <property type="evidence" value="ECO:0007669"/>
    <property type="project" value="UniProtKB-EC"/>
</dbReference>
<comment type="function">
    <text evidence="9">Catalyzes the activation of phenylacetic acid (PA) to phenylacetyl-CoA (PA-CoA).</text>
</comment>
<evidence type="ECO:0000259" key="11">
    <source>
        <dbReference type="Pfam" id="PF14535"/>
    </source>
</evidence>
<organism evidence="12 13">
    <name type="scientific">Sedimenticola thiotaurini</name>
    <dbReference type="NCBI Taxonomy" id="1543721"/>
    <lineage>
        <taxon>Bacteria</taxon>
        <taxon>Pseudomonadati</taxon>
        <taxon>Pseudomonadota</taxon>
        <taxon>Gammaproteobacteria</taxon>
        <taxon>Chromatiales</taxon>
        <taxon>Sedimenticolaceae</taxon>
        <taxon>Sedimenticola</taxon>
    </lineage>
</organism>
<evidence type="ECO:0000313" key="12">
    <source>
        <dbReference type="EMBL" id="TVT54169.1"/>
    </source>
</evidence>
<dbReference type="GO" id="GO:0000166">
    <property type="term" value="F:nucleotide binding"/>
    <property type="evidence" value="ECO:0007669"/>
    <property type="project" value="UniProtKB-KW"/>
</dbReference>
<keyword evidence="2 9" id="KW-0436">Ligase</keyword>
<evidence type="ECO:0000256" key="3">
    <source>
        <dbReference type="ARBA" id="ARBA00022741"/>
    </source>
</evidence>
<dbReference type="FunFam" id="3.40.50.12780:FF:000016">
    <property type="entry name" value="Phenylacetate-coenzyme A ligase"/>
    <property type="match status" value="1"/>
</dbReference>
<feature type="domain" description="AMP-dependent synthetase/ligase" evidence="10">
    <location>
        <begin position="89"/>
        <end position="293"/>
    </location>
</feature>
<comment type="catalytic activity">
    <reaction evidence="9">
        <text>2-phenylacetate + ATP + CoA = phenylacetyl-CoA + AMP + diphosphate</text>
        <dbReference type="Rhea" id="RHEA:20956"/>
        <dbReference type="ChEBI" id="CHEBI:18401"/>
        <dbReference type="ChEBI" id="CHEBI:30616"/>
        <dbReference type="ChEBI" id="CHEBI:33019"/>
        <dbReference type="ChEBI" id="CHEBI:57287"/>
        <dbReference type="ChEBI" id="CHEBI:57390"/>
        <dbReference type="ChEBI" id="CHEBI:456215"/>
        <dbReference type="EC" id="6.2.1.30"/>
    </reaction>
</comment>
<dbReference type="AlphaFoldDB" id="A0A558CZH0"/>
<evidence type="ECO:0000256" key="8">
    <source>
        <dbReference type="ARBA" id="ARBA00075111"/>
    </source>
</evidence>
<dbReference type="Pfam" id="PF00501">
    <property type="entry name" value="AMP-binding"/>
    <property type="match status" value="1"/>
</dbReference>
<dbReference type="InterPro" id="IPR028154">
    <property type="entry name" value="AMP-dep_Lig_C"/>
</dbReference>
<dbReference type="UniPathway" id="UPA00930"/>
<evidence type="ECO:0000313" key="13">
    <source>
        <dbReference type="Proteomes" id="UP000317355"/>
    </source>
</evidence>
<comment type="subunit">
    <text evidence="1">Monomer.</text>
</comment>
<gene>
    <name evidence="12" type="ORF">FHK82_10830</name>
</gene>
<dbReference type="EC" id="6.2.1.30" evidence="6 9"/>
<feature type="domain" description="AMP-dependent ligase C-terminal" evidence="11">
    <location>
        <begin position="342"/>
        <end position="434"/>
    </location>
</feature>
<dbReference type="CDD" id="cd05913">
    <property type="entry name" value="PaaK"/>
    <property type="match status" value="1"/>
</dbReference>
<dbReference type="EMBL" id="VMRY01000043">
    <property type="protein sequence ID" value="TVT54169.1"/>
    <property type="molecule type" value="Genomic_DNA"/>
</dbReference>
<evidence type="ECO:0000256" key="9">
    <source>
        <dbReference type="PIRNR" id="PIRNR006444"/>
    </source>
</evidence>
<dbReference type="Gene3D" id="3.30.300.30">
    <property type="match status" value="1"/>
</dbReference>
<dbReference type="InterPro" id="IPR000873">
    <property type="entry name" value="AMP-dep_synth/lig_dom"/>
</dbReference>
<name>A0A558CZH0_9GAMM</name>
<dbReference type="Proteomes" id="UP000317355">
    <property type="component" value="Unassembled WGS sequence"/>
</dbReference>
<comment type="similarity">
    <text evidence="5 9">Belongs to the phenylacetyl-CoA ligase family.</text>
</comment>
<evidence type="ECO:0000256" key="6">
    <source>
        <dbReference type="ARBA" id="ARBA00066629"/>
    </source>
</evidence>
<evidence type="ECO:0000259" key="10">
    <source>
        <dbReference type="Pfam" id="PF00501"/>
    </source>
</evidence>
<dbReference type="GO" id="GO:0010124">
    <property type="term" value="P:phenylacetate catabolic process"/>
    <property type="evidence" value="ECO:0007669"/>
    <property type="project" value="UniProtKB-UniRule"/>
</dbReference>
<keyword evidence="3 9" id="KW-0547">Nucleotide-binding</keyword>
<proteinExistence type="inferred from homology"/>
<evidence type="ECO:0000256" key="7">
    <source>
        <dbReference type="ARBA" id="ARBA00068695"/>
    </source>
</evidence>
<dbReference type="InterPro" id="IPR051414">
    <property type="entry name" value="Adenylate-forming_Reductase"/>
</dbReference>
<evidence type="ECO:0000256" key="4">
    <source>
        <dbReference type="ARBA" id="ARBA00060591"/>
    </source>
</evidence>
<comment type="pathway">
    <text evidence="4 9">Aromatic compound metabolism; phenylacetate degradation.</text>
</comment>
<dbReference type="InterPro" id="IPR045851">
    <property type="entry name" value="AMP-bd_C_sf"/>
</dbReference>
<dbReference type="InterPro" id="IPR042099">
    <property type="entry name" value="ANL_N_sf"/>
</dbReference>
<dbReference type="PIRSF" id="PIRSF006444">
    <property type="entry name" value="PaaK"/>
    <property type="match status" value="1"/>
</dbReference>
<protein>
    <recommendedName>
        <fullName evidence="7 9">Phenylacetate-coenzyme A ligase</fullName>
        <ecNumber evidence="6 9">6.2.1.30</ecNumber>
    </recommendedName>
    <alternativeName>
        <fullName evidence="8 9">Phenylacetyl-CoA ligase</fullName>
    </alternativeName>
</protein>
<evidence type="ECO:0000256" key="2">
    <source>
        <dbReference type="ARBA" id="ARBA00022598"/>
    </source>
</evidence>
<dbReference type="SUPFAM" id="SSF56801">
    <property type="entry name" value="Acetyl-CoA synthetase-like"/>
    <property type="match status" value="1"/>
</dbReference>
<dbReference type="Pfam" id="PF14535">
    <property type="entry name" value="AMP-binding_C_2"/>
    <property type="match status" value="1"/>
</dbReference>
<accession>A0A558CZH0</accession>
<dbReference type="Gene3D" id="3.40.50.12780">
    <property type="entry name" value="N-terminal domain of ligase-like"/>
    <property type="match status" value="1"/>
</dbReference>
<evidence type="ECO:0000256" key="5">
    <source>
        <dbReference type="ARBA" id="ARBA00061566"/>
    </source>
</evidence>
<comment type="caution">
    <text evidence="12">The sequence shown here is derived from an EMBL/GenBank/DDBJ whole genome shotgun (WGS) entry which is preliminary data.</text>
</comment>
<sequence>MSNTGADNYYFDAEAECMPRGQLLQLQLQRLKKILQHAYENVPHYREAFDKQGVKPEQLESLEDLAKFPFTIKNDLRDAYPFNMFAVPREQISRLHASSGTTGKPTVVGYTDGDINNWANLMARSISCAGARPGDIVHNAYGYGLFTGGLGAHYGAERLKCTVTPMSGGNTEKQIAVMSDFGSHVLLSTPSYALNIAEVARSEGVDLAAGPLRVGIFGAEPWSDEIRGELEKQLGVKAMDIYGLSEIMGPGVACECTKQNGLHGWEDHFLFEIVDPDTLEPLPYGEVGELVITTLTKEALPIIRYRTHDITKLTDETCSCGRSHVRILRVTGRNDDMMIIRGVNVYPSQIESVLVSIEGVAPHYQLVIKREGVLDTLTVDIEAEPEFTGDRNALGAEVKHHIKSLIGVTCTVNVLGTGEIPRSQGKAVRVKDLRKK</sequence>
<reference evidence="12 13" key="1">
    <citation type="submission" date="2019-07" db="EMBL/GenBank/DDBJ databases">
        <title>The pathways for chlorine oxyanion respiration interact through the shared metabolite chlorate.</title>
        <authorList>
            <person name="Barnum T.P."/>
            <person name="Cheng Y."/>
            <person name="Hill K.A."/>
            <person name="Lucas L.N."/>
            <person name="Carlson H.K."/>
            <person name="Coates J.D."/>
        </authorList>
    </citation>
    <scope>NUCLEOTIDE SEQUENCE [LARGE SCALE GENOMIC DNA]</scope>
    <source>
        <strain evidence="12">BK-3</strain>
    </source>
</reference>
<evidence type="ECO:0000256" key="1">
    <source>
        <dbReference type="ARBA" id="ARBA00011245"/>
    </source>
</evidence>
<dbReference type="InterPro" id="IPR011880">
    <property type="entry name" value="PA_CoA_ligase"/>
</dbReference>
<dbReference type="PANTHER" id="PTHR43439:SF1">
    <property type="entry name" value="PHENYLACETATE-COENZYME A LIGASE"/>
    <property type="match status" value="1"/>
</dbReference>
<dbReference type="PANTHER" id="PTHR43439">
    <property type="entry name" value="PHENYLACETATE-COENZYME A LIGASE"/>
    <property type="match status" value="1"/>
</dbReference>